<feature type="transmembrane region" description="Helical" evidence="1">
    <location>
        <begin position="193"/>
        <end position="211"/>
    </location>
</feature>
<evidence type="ECO:0000256" key="1">
    <source>
        <dbReference type="SAM" id="Phobius"/>
    </source>
</evidence>
<organism evidence="2 3">
    <name type="scientific">Acanthosepion pharaonis</name>
    <name type="common">Pharaoh cuttlefish</name>
    <name type="synonym">Sepia pharaonis</name>
    <dbReference type="NCBI Taxonomy" id="158019"/>
    <lineage>
        <taxon>Eukaryota</taxon>
        <taxon>Metazoa</taxon>
        <taxon>Spiralia</taxon>
        <taxon>Lophotrochozoa</taxon>
        <taxon>Mollusca</taxon>
        <taxon>Cephalopoda</taxon>
        <taxon>Coleoidea</taxon>
        <taxon>Decapodiformes</taxon>
        <taxon>Sepiida</taxon>
        <taxon>Sepiina</taxon>
        <taxon>Sepiidae</taxon>
        <taxon>Acanthosepion</taxon>
    </lineage>
</organism>
<dbReference type="EMBL" id="CAHIKZ030000515">
    <property type="protein sequence ID" value="CAE1177958.1"/>
    <property type="molecule type" value="Genomic_DNA"/>
</dbReference>
<dbReference type="Proteomes" id="UP000597762">
    <property type="component" value="Unassembled WGS sequence"/>
</dbReference>
<feature type="transmembrane region" description="Helical" evidence="1">
    <location>
        <begin position="161"/>
        <end position="181"/>
    </location>
</feature>
<protein>
    <submittedName>
        <fullName evidence="2">Uncharacterized protein</fullName>
    </submittedName>
</protein>
<keyword evidence="1" id="KW-0812">Transmembrane</keyword>
<accession>A0A812BCJ9</accession>
<sequence length="229" mass="27123">MRTKTGGSLTFSLLYNFFPVDEISSKLFQTTKDVLRYLHFIPCAANATRGSLPFPLLFYFRNLPLLTHHPHPGPRFSFLFFYKPRPAAAATKAPNHGLPATRYLLSHLTLFFITSFTLCCFWRYWFIFSSFSCLCFFLYHLCLNFIPTLISYFILLPNFSFLLHSFFLSFSFSPRFLFFLHSFNYSLYSLSRFSFLFSSFFFFLHSFSLSFRSPRNFFLFESLHSFMLS</sequence>
<reference evidence="2" key="1">
    <citation type="submission" date="2021-01" db="EMBL/GenBank/DDBJ databases">
        <authorList>
            <person name="Li R."/>
            <person name="Bekaert M."/>
        </authorList>
    </citation>
    <scope>NUCLEOTIDE SEQUENCE</scope>
    <source>
        <strain evidence="2">Farmed</strain>
    </source>
</reference>
<comment type="caution">
    <text evidence="2">The sequence shown here is derived from an EMBL/GenBank/DDBJ whole genome shotgun (WGS) entry which is preliminary data.</text>
</comment>
<keyword evidence="1" id="KW-0472">Membrane</keyword>
<proteinExistence type="predicted"/>
<keyword evidence="3" id="KW-1185">Reference proteome</keyword>
<name>A0A812BCJ9_ACAPH</name>
<gene>
    <name evidence="2" type="ORF">SPHA_14956</name>
</gene>
<keyword evidence="1" id="KW-1133">Transmembrane helix</keyword>
<dbReference type="AlphaFoldDB" id="A0A812BCJ9"/>
<evidence type="ECO:0000313" key="3">
    <source>
        <dbReference type="Proteomes" id="UP000597762"/>
    </source>
</evidence>
<evidence type="ECO:0000313" key="2">
    <source>
        <dbReference type="EMBL" id="CAE1177958.1"/>
    </source>
</evidence>